<feature type="transmembrane region" description="Helical" evidence="2">
    <location>
        <begin position="490"/>
        <end position="515"/>
    </location>
</feature>
<dbReference type="PANTHER" id="PTHR42923:SF17">
    <property type="entry name" value="AMINE OXIDASE DOMAIN-CONTAINING PROTEIN"/>
    <property type="match status" value="1"/>
</dbReference>
<organism evidence="3 5">
    <name type="scientific">Puccinia coronata f. sp. avenae</name>
    <dbReference type="NCBI Taxonomy" id="200324"/>
    <lineage>
        <taxon>Eukaryota</taxon>
        <taxon>Fungi</taxon>
        <taxon>Dikarya</taxon>
        <taxon>Basidiomycota</taxon>
        <taxon>Pucciniomycotina</taxon>
        <taxon>Pucciniomycetes</taxon>
        <taxon>Pucciniales</taxon>
        <taxon>Pucciniaceae</taxon>
        <taxon>Puccinia</taxon>
    </lineage>
</organism>
<dbReference type="EMBL" id="PGCI01000757">
    <property type="protein sequence ID" value="PLW17131.1"/>
    <property type="molecule type" value="Genomic_DNA"/>
</dbReference>
<keyword evidence="2" id="KW-1133">Transmembrane helix</keyword>
<feature type="compositionally biased region" description="Basic and acidic residues" evidence="1">
    <location>
        <begin position="336"/>
        <end position="349"/>
    </location>
</feature>
<accession>A0A2N5SV68</accession>
<evidence type="ECO:0000256" key="1">
    <source>
        <dbReference type="SAM" id="MobiDB-lite"/>
    </source>
</evidence>
<dbReference type="Gene3D" id="1.10.3110.10">
    <property type="entry name" value="protoporphyrinogen ix oxidase, domain 3"/>
    <property type="match status" value="1"/>
</dbReference>
<dbReference type="InterPro" id="IPR036188">
    <property type="entry name" value="FAD/NAD-bd_sf"/>
</dbReference>
<dbReference type="Pfam" id="PF13450">
    <property type="entry name" value="NAD_binding_8"/>
    <property type="match status" value="1"/>
</dbReference>
<dbReference type="Gene3D" id="3.90.660.20">
    <property type="entry name" value="Protoporphyrinogen oxidase, mitochondrial, domain 2"/>
    <property type="match status" value="1"/>
</dbReference>
<reference evidence="3 5" key="1">
    <citation type="submission" date="2017-11" db="EMBL/GenBank/DDBJ databases">
        <title>De novo assembly and phasing of dikaryotic genomes from two isolates of Puccinia coronata f. sp. avenae, the causal agent of oat crown rust.</title>
        <authorList>
            <person name="Miller M.E."/>
            <person name="Zhang Y."/>
            <person name="Omidvar V."/>
            <person name="Sperschneider J."/>
            <person name="Schwessinger B."/>
            <person name="Raley C."/>
            <person name="Palmer J.M."/>
            <person name="Garnica D."/>
            <person name="Upadhyaya N."/>
            <person name="Rathjen J."/>
            <person name="Taylor J.M."/>
            <person name="Park R.F."/>
            <person name="Dodds P.N."/>
            <person name="Hirsch C.D."/>
            <person name="Kianian S.F."/>
            <person name="Figueroa M."/>
        </authorList>
    </citation>
    <scope>NUCLEOTIDE SEQUENCE [LARGE SCALE GENOMIC DNA]</scope>
    <source>
        <strain evidence="3">12SD80</strain>
    </source>
</reference>
<dbReference type="SUPFAM" id="SSF51905">
    <property type="entry name" value="FAD/NAD(P)-binding domain"/>
    <property type="match status" value="1"/>
</dbReference>
<dbReference type="GO" id="GO:0016491">
    <property type="term" value="F:oxidoreductase activity"/>
    <property type="evidence" value="ECO:0007669"/>
    <property type="project" value="TreeGrafter"/>
</dbReference>
<dbReference type="Proteomes" id="UP000235392">
    <property type="component" value="Unassembled WGS sequence"/>
</dbReference>
<evidence type="ECO:0008006" key="6">
    <source>
        <dbReference type="Google" id="ProtNLM"/>
    </source>
</evidence>
<evidence type="ECO:0000313" key="3">
    <source>
        <dbReference type="EMBL" id="PLW17131.1"/>
    </source>
</evidence>
<proteinExistence type="predicted"/>
<gene>
    <name evidence="4" type="ORF">PCASD_04814</name>
    <name evidence="3" type="ORF">PCASD_23657</name>
</gene>
<protein>
    <recommendedName>
        <fullName evidence="6">Amine oxidase domain-containing protein</fullName>
    </recommendedName>
</protein>
<comment type="caution">
    <text evidence="3">The sequence shown here is derived from an EMBL/GenBank/DDBJ whole genome shotgun (WGS) entry which is preliminary data.</text>
</comment>
<dbReference type="EMBL" id="PGCI01000045">
    <property type="protein sequence ID" value="PLW45804.1"/>
    <property type="molecule type" value="Genomic_DNA"/>
</dbReference>
<name>A0A2N5SV68_9BASI</name>
<feature type="region of interest" description="Disordered" evidence="1">
    <location>
        <begin position="328"/>
        <end position="352"/>
    </location>
</feature>
<evidence type="ECO:0000313" key="5">
    <source>
        <dbReference type="Proteomes" id="UP000235392"/>
    </source>
</evidence>
<dbReference type="InterPro" id="IPR050464">
    <property type="entry name" value="Zeta_carotene_desat/Oxidored"/>
</dbReference>
<dbReference type="AlphaFoldDB" id="A0A2N5SV68"/>
<dbReference type="Gene3D" id="3.50.50.60">
    <property type="entry name" value="FAD/NAD(P)-binding domain"/>
    <property type="match status" value="1"/>
</dbReference>
<dbReference type="PANTHER" id="PTHR42923">
    <property type="entry name" value="PROTOPORPHYRINOGEN OXIDASE"/>
    <property type="match status" value="1"/>
</dbReference>
<evidence type="ECO:0000313" key="4">
    <source>
        <dbReference type="EMBL" id="PLW45804.1"/>
    </source>
</evidence>
<evidence type="ECO:0000256" key="2">
    <source>
        <dbReference type="SAM" id="Phobius"/>
    </source>
</evidence>
<sequence length="527" mass="58787">MRVAVVGGGISGLTAVWLLNEYSEHDVDLFEANEYVGGHTNTVAFKGSTPVDTGFIVFNKLTYPNFVKFLEILGVEYIASSMSFSVKRAFGPAYEWSGNGLASLFAGISSWHDILQQLRLLWDLTRFNYLAIDALDGPEGDLPIQEYLAKQGYSDSFKRNYLLPIISSIWSTPANKTAMHFPTRTLIRFMSNHHLLQIFNQPQWLTIKDGSKTYVDKILSKLAPERCFRSTGIEAISIDESSEKVWLKARGSERLHGPYDQVIFGSHADQTVQILRNSACAPILQAQIALLSRFSFNQNEAVLHTDVRLMPRNREIWTAWNYLVTEPPTSSSQKSHPHDQQHLGKHDVSENTSIDGSAVEKTVCLTYWMNLLQSIPEETCGPVLVTLNPPHEIDAKHVHGRWKYEHPLYTQDSVKAQEEIGALQTKQGISFVGAWTNYGFHEDGHTSALRLVLEQHPGLFQVRSPFGGPDHGVAVPHQPVRPAARAVRCALALGQVAVTLLCWLASLAVALISLVSPRTLQPKLKKA</sequence>
<keyword evidence="2" id="KW-0472">Membrane</keyword>
<keyword evidence="2" id="KW-0812">Transmembrane</keyword>